<feature type="active site" description="Proton acceptor" evidence="9">
    <location>
        <position position="49"/>
    </location>
</feature>
<dbReference type="AlphaFoldDB" id="A0AA46TH86"/>
<evidence type="ECO:0000256" key="4">
    <source>
        <dbReference type="ARBA" id="ARBA00022605"/>
    </source>
</evidence>
<evidence type="ECO:0000256" key="10">
    <source>
        <dbReference type="RuleBase" id="RU003662"/>
    </source>
</evidence>
<comment type="pathway">
    <text evidence="2 9">Amino-acid biosynthesis; L-tryptophan biosynthesis; L-tryptophan from chorismate: step 5/5.</text>
</comment>
<dbReference type="RefSeq" id="WP_271634131.1">
    <property type="nucleotide sequence ID" value="NZ_CP094970.1"/>
</dbReference>
<keyword evidence="12" id="KW-1185">Reference proteome</keyword>
<feature type="active site" description="Proton acceptor" evidence="9">
    <location>
        <position position="60"/>
    </location>
</feature>
<dbReference type="InterPro" id="IPR018204">
    <property type="entry name" value="Trp_synthase_alpha_AS"/>
</dbReference>
<evidence type="ECO:0000313" key="11">
    <source>
        <dbReference type="EMBL" id="UYM05319.1"/>
    </source>
</evidence>
<keyword evidence="7 9" id="KW-0456">Lyase</keyword>
<dbReference type="SUPFAM" id="SSF51366">
    <property type="entry name" value="Ribulose-phoshate binding barrel"/>
    <property type="match status" value="1"/>
</dbReference>
<evidence type="ECO:0000313" key="12">
    <source>
        <dbReference type="Proteomes" id="UP001164390"/>
    </source>
</evidence>
<dbReference type="Gene3D" id="3.20.20.70">
    <property type="entry name" value="Aldolase class I"/>
    <property type="match status" value="1"/>
</dbReference>
<dbReference type="GO" id="GO:0004834">
    <property type="term" value="F:tryptophan synthase activity"/>
    <property type="evidence" value="ECO:0007669"/>
    <property type="project" value="UniProtKB-UniRule"/>
</dbReference>
<evidence type="ECO:0000256" key="2">
    <source>
        <dbReference type="ARBA" id="ARBA00004733"/>
    </source>
</evidence>
<reference evidence="11" key="1">
    <citation type="submission" date="2022-01" db="EMBL/GenBank/DDBJ databases">
        <title>Nocardioidaceae gen. sp. A5X3R13.</title>
        <authorList>
            <person name="Lopez Marin M.A."/>
            <person name="Uhlik O."/>
        </authorList>
    </citation>
    <scope>NUCLEOTIDE SEQUENCE</scope>
    <source>
        <strain evidence="11">A5X3R13</strain>
    </source>
</reference>
<evidence type="ECO:0000256" key="1">
    <source>
        <dbReference type="ARBA" id="ARBA00003365"/>
    </source>
</evidence>
<organism evidence="11 12">
    <name type="scientific">Solicola gregarius</name>
    <dbReference type="NCBI Taxonomy" id="2908642"/>
    <lineage>
        <taxon>Bacteria</taxon>
        <taxon>Bacillati</taxon>
        <taxon>Actinomycetota</taxon>
        <taxon>Actinomycetes</taxon>
        <taxon>Propionibacteriales</taxon>
        <taxon>Nocardioidaceae</taxon>
        <taxon>Solicola</taxon>
    </lineage>
</organism>
<proteinExistence type="inferred from homology"/>
<dbReference type="GO" id="GO:0005829">
    <property type="term" value="C:cytosol"/>
    <property type="evidence" value="ECO:0007669"/>
    <property type="project" value="TreeGrafter"/>
</dbReference>
<dbReference type="KEGG" id="sgrg:L0C25_22875"/>
<dbReference type="InterPro" id="IPR013785">
    <property type="entry name" value="Aldolase_TIM"/>
</dbReference>
<dbReference type="InterPro" id="IPR002028">
    <property type="entry name" value="Trp_synthase_suA"/>
</dbReference>
<comment type="similarity">
    <text evidence="9 10">Belongs to the TrpA family.</text>
</comment>
<protein>
    <recommendedName>
        <fullName evidence="9">Tryptophan synthase alpha chain</fullName>
        <ecNumber evidence="9">4.2.1.20</ecNumber>
    </recommendedName>
</protein>
<comment type="function">
    <text evidence="1 9">The alpha subunit is responsible for the aldol cleavage of indoleglycerol phosphate to indole and glyceraldehyde 3-phosphate.</text>
</comment>
<evidence type="ECO:0000256" key="8">
    <source>
        <dbReference type="ARBA" id="ARBA00049047"/>
    </source>
</evidence>
<dbReference type="HAMAP" id="MF_00131">
    <property type="entry name" value="Trp_synth_alpha"/>
    <property type="match status" value="1"/>
</dbReference>
<dbReference type="Pfam" id="PF00290">
    <property type="entry name" value="Trp_syntA"/>
    <property type="match status" value="1"/>
</dbReference>
<sequence>MTSLAETFARLADEGRPALVGYLPAGFPDVATSIRAIEAMVECGVDIVEVGFPYSDPVMDGPVIQVAAQQALAGGVRTSDVFEVVRASAATGAATVVMTYWNPVEHYGVDRFAETLADVGGTGLITPDLIPEEAGAWTDAAAKHGLEQVFLVAPSSTDERLALTAKAASGFVYATSVMGVTGARAQTSSRAPELVGRLRGVTDKPIGVGLGVSNGDQAAEVGAYCDAVIVGSALVRCLLDVPADDGIAAVRALATDLRTGVERARTTAG</sequence>
<evidence type="ECO:0000256" key="9">
    <source>
        <dbReference type="HAMAP-Rule" id="MF_00131"/>
    </source>
</evidence>
<keyword evidence="6 9" id="KW-0057">Aromatic amino acid biosynthesis</keyword>
<comment type="catalytic activity">
    <reaction evidence="8 9">
        <text>(1S,2R)-1-C-(indol-3-yl)glycerol 3-phosphate + L-serine = D-glyceraldehyde 3-phosphate + L-tryptophan + H2O</text>
        <dbReference type="Rhea" id="RHEA:10532"/>
        <dbReference type="ChEBI" id="CHEBI:15377"/>
        <dbReference type="ChEBI" id="CHEBI:33384"/>
        <dbReference type="ChEBI" id="CHEBI:57912"/>
        <dbReference type="ChEBI" id="CHEBI:58866"/>
        <dbReference type="ChEBI" id="CHEBI:59776"/>
        <dbReference type="EC" id="4.2.1.20"/>
    </reaction>
</comment>
<evidence type="ECO:0000256" key="5">
    <source>
        <dbReference type="ARBA" id="ARBA00022822"/>
    </source>
</evidence>
<keyword evidence="5 9" id="KW-0822">Tryptophan biosynthesis</keyword>
<accession>A0AA46TH86</accession>
<dbReference type="CDD" id="cd04724">
    <property type="entry name" value="Tryptophan_synthase_alpha"/>
    <property type="match status" value="1"/>
</dbReference>
<gene>
    <name evidence="9 11" type="primary">trpA</name>
    <name evidence="11" type="ORF">L0C25_22875</name>
</gene>
<dbReference type="EC" id="4.2.1.20" evidence="9"/>
<comment type="subunit">
    <text evidence="3 9">Tetramer of two alpha and two beta chains.</text>
</comment>
<evidence type="ECO:0000256" key="3">
    <source>
        <dbReference type="ARBA" id="ARBA00011270"/>
    </source>
</evidence>
<dbReference type="Proteomes" id="UP001164390">
    <property type="component" value="Chromosome"/>
</dbReference>
<dbReference type="PROSITE" id="PS00167">
    <property type="entry name" value="TRP_SYNTHASE_ALPHA"/>
    <property type="match status" value="1"/>
</dbReference>
<dbReference type="FunFam" id="3.20.20.70:FF:000037">
    <property type="entry name" value="Tryptophan synthase alpha chain"/>
    <property type="match status" value="1"/>
</dbReference>
<dbReference type="PANTHER" id="PTHR43406">
    <property type="entry name" value="TRYPTOPHAN SYNTHASE, ALPHA CHAIN"/>
    <property type="match status" value="1"/>
</dbReference>
<evidence type="ECO:0000256" key="6">
    <source>
        <dbReference type="ARBA" id="ARBA00023141"/>
    </source>
</evidence>
<dbReference type="EMBL" id="CP094970">
    <property type="protein sequence ID" value="UYM05319.1"/>
    <property type="molecule type" value="Genomic_DNA"/>
</dbReference>
<evidence type="ECO:0000256" key="7">
    <source>
        <dbReference type="ARBA" id="ARBA00023239"/>
    </source>
</evidence>
<dbReference type="PANTHER" id="PTHR43406:SF1">
    <property type="entry name" value="TRYPTOPHAN SYNTHASE ALPHA CHAIN, CHLOROPLASTIC"/>
    <property type="match status" value="1"/>
</dbReference>
<dbReference type="InterPro" id="IPR011060">
    <property type="entry name" value="RibuloseP-bd_barrel"/>
</dbReference>
<dbReference type="NCBIfam" id="TIGR00262">
    <property type="entry name" value="trpA"/>
    <property type="match status" value="1"/>
</dbReference>
<name>A0AA46TH86_9ACTN</name>
<keyword evidence="4 9" id="KW-0028">Amino-acid biosynthesis</keyword>